<dbReference type="GO" id="GO:0008408">
    <property type="term" value="F:3'-5' exonuclease activity"/>
    <property type="evidence" value="ECO:0007669"/>
    <property type="project" value="TreeGrafter"/>
</dbReference>
<keyword evidence="13 17" id="KW-0464">Manganese</keyword>
<keyword evidence="10 18" id="KW-0269">Exonuclease</keyword>
<dbReference type="EMBL" id="JAPIVE010000001">
    <property type="protein sequence ID" value="MCX2523525.1"/>
    <property type="molecule type" value="Genomic_DNA"/>
</dbReference>
<comment type="cofactor">
    <cofactor evidence="1 18">
        <name>Mn(2+)</name>
        <dbReference type="ChEBI" id="CHEBI:29035"/>
    </cofactor>
</comment>
<dbReference type="SUPFAM" id="SSF53098">
    <property type="entry name" value="Ribonuclease H-like"/>
    <property type="match status" value="1"/>
</dbReference>
<proteinExistence type="predicted"/>
<comment type="subunit">
    <text evidence="18">DNA polymerase III contains a core (composed of alpha, epsilon and theta chains) that associates with a tau subunit. This core dimerizes to form the POLIII' complex. PolIII' associates with the gamma complex (composed of gamma, delta, delta', psi and chi chains) and with the beta chain to form the complete DNA polymerase III complex.</text>
</comment>
<keyword evidence="11 17" id="KW-0460">Magnesium</keyword>
<dbReference type="PANTHER" id="PTHR30231:SF41">
    <property type="entry name" value="DNA POLYMERASE III SUBUNIT EPSILON"/>
    <property type="match status" value="1"/>
</dbReference>
<evidence type="ECO:0000256" key="17">
    <source>
        <dbReference type="PIRSR" id="PIRSR606309-3"/>
    </source>
</evidence>
<evidence type="ECO:0000313" key="21">
    <source>
        <dbReference type="Proteomes" id="UP001165678"/>
    </source>
</evidence>
<dbReference type="CDD" id="cd06131">
    <property type="entry name" value="DNA_pol_III_epsilon_Ecoli_like"/>
    <property type="match status" value="1"/>
</dbReference>
<accession>A0AA41ZFD0</accession>
<sequence length="256" mass="28286">MAGRSIVLDTETTGIDPREGHRLVEIGAVEVVNRRFTGRVYHQYINPERHIDDEVIAIHGIDNARVANEPAFRGIADEFWEFIKGAELIIHNAAFDVGFIDHEFSLLNQERGAPELGPVKDHCTILDTLKMARDRHPGQRNNLDALCKRYDVNNAHRELHGALLDAEILADVYLAMTGGQTALLLADQEAESSNTQPGSTVQDAGRIQQDRAALRVVRPSEDEWQAHAEKLARIRGASGQCLWDALTESGQGAGDV</sequence>
<dbReference type="Proteomes" id="UP001165678">
    <property type="component" value="Unassembled WGS sequence"/>
</dbReference>
<dbReference type="GO" id="GO:0046872">
    <property type="term" value="F:metal ion binding"/>
    <property type="evidence" value="ECO:0007669"/>
    <property type="project" value="UniProtKB-KW"/>
</dbReference>
<evidence type="ECO:0000256" key="14">
    <source>
        <dbReference type="ARBA" id="ARBA00049244"/>
    </source>
</evidence>
<feature type="binding site" evidence="17">
    <location>
        <position position="11"/>
    </location>
    <ligand>
        <name>a divalent metal cation</name>
        <dbReference type="ChEBI" id="CHEBI:60240"/>
        <label>1</label>
        <note>catalytic</note>
    </ligand>
</feature>
<evidence type="ECO:0000256" key="3">
    <source>
        <dbReference type="ARBA" id="ARBA00020352"/>
    </source>
</evidence>
<organism evidence="20 21">
    <name type="scientific">Larsenimonas rhizosphaerae</name>
    <dbReference type="NCBI Taxonomy" id="2944682"/>
    <lineage>
        <taxon>Bacteria</taxon>
        <taxon>Pseudomonadati</taxon>
        <taxon>Pseudomonadota</taxon>
        <taxon>Gammaproteobacteria</taxon>
        <taxon>Oceanospirillales</taxon>
        <taxon>Halomonadaceae</taxon>
        <taxon>Larsenimonas</taxon>
    </lineage>
</organism>
<evidence type="ECO:0000256" key="1">
    <source>
        <dbReference type="ARBA" id="ARBA00001936"/>
    </source>
</evidence>
<keyword evidence="7 18" id="KW-0540">Nuclease</keyword>
<name>A0AA41ZFD0_9GAMM</name>
<evidence type="ECO:0000256" key="10">
    <source>
        <dbReference type="ARBA" id="ARBA00022839"/>
    </source>
</evidence>
<dbReference type="NCBIfam" id="NF004316">
    <property type="entry name" value="PRK05711.1"/>
    <property type="match status" value="1"/>
</dbReference>
<evidence type="ECO:0000256" key="5">
    <source>
        <dbReference type="ARBA" id="ARBA00022695"/>
    </source>
</evidence>
<keyword evidence="6 18" id="KW-0235">DNA replication</keyword>
<evidence type="ECO:0000256" key="16">
    <source>
        <dbReference type="PIRSR" id="PIRSR606309-2"/>
    </source>
</evidence>
<dbReference type="NCBIfam" id="TIGR00573">
    <property type="entry name" value="dnaq"/>
    <property type="match status" value="1"/>
</dbReference>
<evidence type="ECO:0000256" key="18">
    <source>
        <dbReference type="RuleBase" id="RU364087"/>
    </source>
</evidence>
<comment type="catalytic activity">
    <reaction evidence="14 18">
        <text>DNA(n) + a 2'-deoxyribonucleoside 5'-triphosphate = DNA(n+1) + diphosphate</text>
        <dbReference type="Rhea" id="RHEA:22508"/>
        <dbReference type="Rhea" id="RHEA-COMP:17339"/>
        <dbReference type="Rhea" id="RHEA-COMP:17340"/>
        <dbReference type="ChEBI" id="CHEBI:33019"/>
        <dbReference type="ChEBI" id="CHEBI:61560"/>
        <dbReference type="ChEBI" id="CHEBI:173112"/>
        <dbReference type="EC" id="2.7.7.7"/>
    </reaction>
</comment>
<feature type="binding site" evidence="16">
    <location>
        <position position="9"/>
    </location>
    <ligand>
        <name>substrate</name>
    </ligand>
</feature>
<evidence type="ECO:0000256" key="4">
    <source>
        <dbReference type="ARBA" id="ARBA00022679"/>
    </source>
</evidence>
<feature type="binding site" evidence="16">
    <location>
        <position position="54"/>
    </location>
    <ligand>
        <name>substrate</name>
    </ligand>
</feature>
<comment type="function">
    <text evidence="18">DNA polymerase III is a complex, multichain enzyme responsible for most of the replicative synthesis in bacteria. The epsilon subunit contain the editing function and is a proofreading 3'-5' exonuclease.</text>
</comment>
<keyword evidence="12 18" id="KW-0239">DNA-directed DNA polymerase</keyword>
<dbReference type="GO" id="GO:0003677">
    <property type="term" value="F:DNA binding"/>
    <property type="evidence" value="ECO:0007669"/>
    <property type="project" value="InterPro"/>
</dbReference>
<dbReference type="InterPro" id="IPR006309">
    <property type="entry name" value="DnaQ_proteo"/>
</dbReference>
<dbReference type="InterPro" id="IPR012337">
    <property type="entry name" value="RNaseH-like_sf"/>
</dbReference>
<evidence type="ECO:0000256" key="13">
    <source>
        <dbReference type="ARBA" id="ARBA00023211"/>
    </source>
</evidence>
<dbReference type="NCBIfam" id="TIGR01406">
    <property type="entry name" value="dnaQ_proteo"/>
    <property type="match status" value="1"/>
</dbReference>
<dbReference type="AlphaFoldDB" id="A0AA41ZFD0"/>
<evidence type="ECO:0000256" key="9">
    <source>
        <dbReference type="ARBA" id="ARBA00022801"/>
    </source>
</evidence>
<feature type="active site" description="Proton acceptor" evidence="15">
    <location>
        <position position="160"/>
    </location>
</feature>
<dbReference type="Pfam" id="PF00929">
    <property type="entry name" value="RNase_T"/>
    <property type="match status" value="1"/>
</dbReference>
<dbReference type="SMART" id="SM00479">
    <property type="entry name" value="EXOIII"/>
    <property type="match status" value="1"/>
</dbReference>
<dbReference type="InterPro" id="IPR006054">
    <property type="entry name" value="DnaQ"/>
</dbReference>
<gene>
    <name evidence="18 20" type="primary">dnaQ</name>
    <name evidence="20" type="ORF">OQ287_04665</name>
</gene>
<dbReference type="GO" id="GO:0003887">
    <property type="term" value="F:DNA-directed DNA polymerase activity"/>
    <property type="evidence" value="ECO:0007669"/>
    <property type="project" value="UniProtKB-KW"/>
</dbReference>
<dbReference type="RefSeq" id="WP_250937123.1">
    <property type="nucleotide sequence ID" value="NZ_JAMLJK010000001.1"/>
</dbReference>
<keyword evidence="5 18" id="KW-0548">Nucleotidyltransferase</keyword>
<feature type="binding site" evidence="16">
    <location>
        <position position="11"/>
    </location>
    <ligand>
        <name>substrate</name>
    </ligand>
</feature>
<evidence type="ECO:0000256" key="12">
    <source>
        <dbReference type="ARBA" id="ARBA00022932"/>
    </source>
</evidence>
<dbReference type="PANTHER" id="PTHR30231">
    <property type="entry name" value="DNA POLYMERASE III SUBUNIT EPSILON"/>
    <property type="match status" value="1"/>
</dbReference>
<evidence type="ECO:0000256" key="11">
    <source>
        <dbReference type="ARBA" id="ARBA00022842"/>
    </source>
</evidence>
<evidence type="ECO:0000313" key="20">
    <source>
        <dbReference type="EMBL" id="MCX2523525.1"/>
    </source>
</evidence>
<feature type="binding site" evidence="17">
    <location>
        <position position="9"/>
    </location>
    <ligand>
        <name>a divalent metal cation</name>
        <dbReference type="ChEBI" id="CHEBI:60240"/>
        <label>1</label>
        <note>catalytic</note>
    </ligand>
</feature>
<evidence type="ECO:0000256" key="8">
    <source>
        <dbReference type="ARBA" id="ARBA00022723"/>
    </source>
</evidence>
<evidence type="ECO:0000259" key="19">
    <source>
        <dbReference type="SMART" id="SM00479"/>
    </source>
</evidence>
<keyword evidence="21" id="KW-1185">Reference proteome</keyword>
<dbReference type="GO" id="GO:0005829">
    <property type="term" value="C:cytosol"/>
    <property type="evidence" value="ECO:0007669"/>
    <property type="project" value="TreeGrafter"/>
</dbReference>
<protein>
    <recommendedName>
        <fullName evidence="3 18">DNA polymerase III subunit epsilon</fullName>
        <ecNumber evidence="2 18">2.7.7.7</ecNumber>
    </recommendedName>
</protein>
<feature type="binding site" evidence="16">
    <location>
        <position position="59"/>
    </location>
    <ligand>
        <name>substrate</name>
    </ligand>
</feature>
<keyword evidence="4 18" id="KW-0808">Transferase</keyword>
<evidence type="ECO:0000256" key="7">
    <source>
        <dbReference type="ARBA" id="ARBA00022722"/>
    </source>
</evidence>
<keyword evidence="9 18" id="KW-0378">Hydrolase</keyword>
<dbReference type="InterPro" id="IPR036397">
    <property type="entry name" value="RNaseH_sf"/>
</dbReference>
<dbReference type="EC" id="2.7.7.7" evidence="2 18"/>
<reference evidence="20" key="1">
    <citation type="submission" date="2022-11" db="EMBL/GenBank/DDBJ databases">
        <title>Larsenimonas rhizosphaerae sp. nov., isolated from a tidal mudflat.</title>
        <authorList>
            <person name="Lee S.D."/>
            <person name="Kim I.S."/>
        </authorList>
    </citation>
    <scope>NUCLEOTIDE SEQUENCE</scope>
    <source>
        <strain evidence="20">GH2-1</strain>
    </source>
</reference>
<comment type="caution">
    <text evidence="20">The sequence shown here is derived from an EMBL/GenBank/DDBJ whole genome shotgun (WGS) entry which is preliminary data.</text>
</comment>
<keyword evidence="8 17" id="KW-0479">Metal-binding</keyword>
<feature type="domain" description="Exonuclease" evidence="19">
    <location>
        <begin position="4"/>
        <end position="182"/>
    </location>
</feature>
<feature type="binding site" evidence="16">
    <location>
        <position position="165"/>
    </location>
    <ligand>
        <name>substrate</name>
    </ligand>
</feature>
<dbReference type="GO" id="GO:0045004">
    <property type="term" value="P:DNA replication proofreading"/>
    <property type="evidence" value="ECO:0007669"/>
    <property type="project" value="TreeGrafter"/>
</dbReference>
<dbReference type="Gene3D" id="3.30.420.10">
    <property type="entry name" value="Ribonuclease H-like superfamily/Ribonuclease H"/>
    <property type="match status" value="1"/>
</dbReference>
<dbReference type="FunFam" id="3.30.420.10:FF:000012">
    <property type="entry name" value="DNA polymerase III subunit epsilon"/>
    <property type="match status" value="1"/>
</dbReference>
<dbReference type="InterPro" id="IPR013520">
    <property type="entry name" value="Ribonucl_H"/>
</dbReference>
<evidence type="ECO:0000256" key="2">
    <source>
        <dbReference type="ARBA" id="ARBA00012417"/>
    </source>
</evidence>
<evidence type="ECO:0000256" key="15">
    <source>
        <dbReference type="PIRSR" id="PIRSR606309-1"/>
    </source>
</evidence>
<evidence type="ECO:0000256" key="6">
    <source>
        <dbReference type="ARBA" id="ARBA00022705"/>
    </source>
</evidence>
<comment type="cofactor">
    <cofactor evidence="17">
        <name>Mg(2+)</name>
        <dbReference type="ChEBI" id="CHEBI:18420"/>
    </cofactor>
    <cofactor evidence="17">
        <name>Mn(2+)</name>
        <dbReference type="ChEBI" id="CHEBI:29035"/>
    </cofactor>
    <text evidence="17">Binds 2 divalent metal cations. Magnesium or manganese.</text>
</comment>
<feature type="binding site" evidence="17">
    <location>
        <position position="165"/>
    </location>
    <ligand>
        <name>a divalent metal cation</name>
        <dbReference type="ChEBI" id="CHEBI:60240"/>
        <label>1</label>
        <note>catalytic</note>
    </ligand>
</feature>